<reference evidence="2" key="1">
    <citation type="submission" date="2021-01" db="EMBL/GenBank/DDBJ databases">
        <authorList>
            <person name="Kaushik A."/>
        </authorList>
    </citation>
    <scope>NUCLEOTIDE SEQUENCE</scope>
    <source>
        <strain evidence="2">AG5</strain>
    </source>
</reference>
<proteinExistence type="predicted"/>
<dbReference type="SUPFAM" id="SSF54695">
    <property type="entry name" value="POZ domain"/>
    <property type="match status" value="1"/>
</dbReference>
<accession>A0A8H3DYK1</accession>
<dbReference type="Proteomes" id="UP000663827">
    <property type="component" value="Unassembled WGS sequence"/>
</dbReference>
<sequence length="290" mass="32802">MGKKRGRRGGGFESFGSIQDSNDPDSEAHATPVGDIAGPPIDTEICQHTQFYLDGTLIYIQIEGILFSVHKSKLLASDAFTNWFKTQKYSSLEEERTEGFTPNNPIVMEGIAACDFEALLKVLYLPQFADNRPVPDVASMTSAFRMADVWQFSELREFLLSLADRTLGDVDRIAFAKEFRLKDWLLAPHVKLCQRDQQLTLDEAKKIGIDSLLAINNLREEFPPRRLSSDRTRSNCSGVMQGHRDPYRSYSYSSTYAHCTSCYTKHPWPAADAVKSTIETRIKGWIETNM</sequence>
<dbReference type="InterPro" id="IPR011333">
    <property type="entry name" value="SKP1/BTB/POZ_sf"/>
</dbReference>
<dbReference type="EMBL" id="CAJNJQ010000819">
    <property type="protein sequence ID" value="CAE7101926.1"/>
    <property type="molecule type" value="Genomic_DNA"/>
</dbReference>
<evidence type="ECO:0000313" key="2">
    <source>
        <dbReference type="EMBL" id="CAE7101926.1"/>
    </source>
</evidence>
<comment type="caution">
    <text evidence="2">The sequence shown here is derived from an EMBL/GenBank/DDBJ whole genome shotgun (WGS) entry which is preliminary data.</text>
</comment>
<evidence type="ECO:0000313" key="3">
    <source>
        <dbReference type="Proteomes" id="UP000663827"/>
    </source>
</evidence>
<name>A0A8H3DYK1_9AGAM</name>
<dbReference type="AlphaFoldDB" id="A0A8H3DYK1"/>
<evidence type="ECO:0000256" key="1">
    <source>
        <dbReference type="SAM" id="MobiDB-lite"/>
    </source>
</evidence>
<organism evidence="2 3">
    <name type="scientific">Rhizoctonia solani</name>
    <dbReference type="NCBI Taxonomy" id="456999"/>
    <lineage>
        <taxon>Eukaryota</taxon>
        <taxon>Fungi</taxon>
        <taxon>Dikarya</taxon>
        <taxon>Basidiomycota</taxon>
        <taxon>Agaricomycotina</taxon>
        <taxon>Agaricomycetes</taxon>
        <taxon>Cantharellales</taxon>
        <taxon>Ceratobasidiaceae</taxon>
        <taxon>Rhizoctonia</taxon>
    </lineage>
</organism>
<feature type="region of interest" description="Disordered" evidence="1">
    <location>
        <begin position="1"/>
        <end position="36"/>
    </location>
</feature>
<gene>
    <name evidence="2" type="ORF">RDB_LOCUS41291</name>
</gene>
<evidence type="ECO:0008006" key="4">
    <source>
        <dbReference type="Google" id="ProtNLM"/>
    </source>
</evidence>
<protein>
    <recommendedName>
        <fullName evidence="4">BTB domain-containing protein</fullName>
    </recommendedName>
</protein>